<evidence type="ECO:0000259" key="7">
    <source>
        <dbReference type="Pfam" id="PF00108"/>
    </source>
</evidence>
<dbReference type="SUPFAM" id="SSF53901">
    <property type="entry name" value="Thiolase-like"/>
    <property type="match status" value="2"/>
</dbReference>
<evidence type="ECO:0000313" key="10">
    <source>
        <dbReference type="Proteomes" id="UP001500928"/>
    </source>
</evidence>
<evidence type="ECO:0000313" key="9">
    <source>
        <dbReference type="EMBL" id="GAA4793670.1"/>
    </source>
</evidence>
<proteinExistence type="predicted"/>
<organism evidence="9 10">
    <name type="scientific">Actinomycetospora chlora</name>
    <dbReference type="NCBI Taxonomy" id="663608"/>
    <lineage>
        <taxon>Bacteria</taxon>
        <taxon>Bacillati</taxon>
        <taxon>Actinomycetota</taxon>
        <taxon>Actinomycetes</taxon>
        <taxon>Pseudonocardiales</taxon>
        <taxon>Pseudonocardiaceae</taxon>
        <taxon>Actinomycetospora</taxon>
    </lineage>
</organism>
<keyword evidence="3" id="KW-0808">Transferase</keyword>
<name>A0ABP9BF51_9PSEU</name>
<evidence type="ECO:0000259" key="8">
    <source>
        <dbReference type="Pfam" id="PF22691"/>
    </source>
</evidence>
<dbReference type="PANTHER" id="PTHR42870:SF1">
    <property type="entry name" value="NON-SPECIFIC LIPID-TRANSFER PROTEIN-LIKE 2"/>
    <property type="match status" value="1"/>
</dbReference>
<dbReference type="InterPro" id="IPR020616">
    <property type="entry name" value="Thiolase_N"/>
</dbReference>
<dbReference type="Pfam" id="PF22691">
    <property type="entry name" value="Thiolase_C_1"/>
    <property type="match status" value="1"/>
</dbReference>
<dbReference type="InterPro" id="IPR055140">
    <property type="entry name" value="Thiolase_C_2"/>
</dbReference>
<dbReference type="EC" id="2.3.1.176" evidence="1"/>
<comment type="caution">
    <text evidence="9">The sequence shown here is derived from an EMBL/GenBank/DDBJ whole genome shotgun (WGS) entry which is preliminary data.</text>
</comment>
<feature type="domain" description="Thiolase N-terminal" evidence="7">
    <location>
        <begin position="5"/>
        <end position="208"/>
    </location>
</feature>
<feature type="domain" description="Thiolase C-terminal" evidence="8">
    <location>
        <begin position="283"/>
        <end position="398"/>
    </location>
</feature>
<evidence type="ECO:0000256" key="3">
    <source>
        <dbReference type="ARBA" id="ARBA00022679"/>
    </source>
</evidence>
<dbReference type="InterPro" id="IPR020613">
    <property type="entry name" value="Thiolase_CS"/>
</dbReference>
<keyword evidence="4" id="KW-0445">Lipid transport</keyword>
<accession>A0ABP9BF51</accession>
<evidence type="ECO:0000256" key="6">
    <source>
        <dbReference type="ARBA" id="ARBA00032316"/>
    </source>
</evidence>
<dbReference type="Pfam" id="PF00108">
    <property type="entry name" value="Thiolase_N"/>
    <property type="match status" value="1"/>
</dbReference>
<dbReference type="PIRSF" id="PIRSF000429">
    <property type="entry name" value="Ac-CoA_Ac_transf"/>
    <property type="match status" value="1"/>
</dbReference>
<dbReference type="InterPro" id="IPR016039">
    <property type="entry name" value="Thiolase-like"/>
</dbReference>
<keyword evidence="10" id="KW-1185">Reference proteome</keyword>
<evidence type="ECO:0000256" key="4">
    <source>
        <dbReference type="ARBA" id="ARBA00023055"/>
    </source>
</evidence>
<protein>
    <recommendedName>
        <fullName evidence="1">propanoyl-CoA C-acyltransferase</fullName>
        <ecNumber evidence="1">2.3.1.176</ecNumber>
    </recommendedName>
    <alternativeName>
        <fullName evidence="6">Propanoyl-CoA C-acyltransferase</fullName>
    </alternativeName>
</protein>
<dbReference type="Gene3D" id="3.40.47.10">
    <property type="match status" value="1"/>
</dbReference>
<dbReference type="CDD" id="cd00829">
    <property type="entry name" value="SCP-x_thiolase"/>
    <property type="match status" value="1"/>
</dbReference>
<dbReference type="Proteomes" id="UP001500928">
    <property type="component" value="Unassembled WGS sequence"/>
</dbReference>
<evidence type="ECO:0000256" key="5">
    <source>
        <dbReference type="ARBA" id="ARBA00023121"/>
    </source>
</evidence>
<keyword evidence="5" id="KW-0446">Lipid-binding</keyword>
<dbReference type="EMBL" id="BAABHO010000024">
    <property type="protein sequence ID" value="GAA4793670.1"/>
    <property type="molecule type" value="Genomic_DNA"/>
</dbReference>
<dbReference type="PANTHER" id="PTHR42870">
    <property type="entry name" value="ACETYL-COA C-ACETYLTRANSFERASE"/>
    <property type="match status" value="1"/>
</dbReference>
<keyword evidence="2" id="KW-0813">Transport</keyword>
<dbReference type="PROSITE" id="PS00737">
    <property type="entry name" value="THIOLASE_2"/>
    <property type="match status" value="1"/>
</dbReference>
<gene>
    <name evidence="9" type="ORF">GCM10023200_31930</name>
</gene>
<evidence type="ECO:0000256" key="2">
    <source>
        <dbReference type="ARBA" id="ARBA00022448"/>
    </source>
</evidence>
<sequence>MTAHIAGVSMTPFRRRPEATVKALTAEAVEDALKDAGLTIDDVDAVVFTTTMQGALEGQHAVAGQIAMRSLGFQRGPVLNVENACASGDTALLLADQRVRAGDADVVLAVGVERMTVDKAGALAWFHGAWDVHEADATTAGLLALGADVLTPEGVEEPAPEAKSLFMDVYASLSKFHMQRYGLTARQLAAVAAKDHRHSVANTRAQYRRPFTTDEVLGAPTISWPITLPMCAPMTDGAAAAVVCSEATRRRLADPGRAVRIAAVELASGSDRAPEDLDHHLSVLASGRAYERAGLGPEDVDVAEVHDATSFGEVLQTENLGLVPRGEGGAAAERGETTLGGRIPVNPSGGLVSKGHPIAATGLAKTHELVTQLRGEAGERQVEGARVSISQGGGGFYGIEDASTCVTILEAAVTPR</sequence>
<evidence type="ECO:0000256" key="1">
    <source>
        <dbReference type="ARBA" id="ARBA00012352"/>
    </source>
</evidence>
<dbReference type="RefSeq" id="WP_345416742.1">
    <property type="nucleotide sequence ID" value="NZ_BAABHO010000024.1"/>
</dbReference>
<reference evidence="10" key="1">
    <citation type="journal article" date="2019" name="Int. J. Syst. Evol. Microbiol.">
        <title>The Global Catalogue of Microorganisms (GCM) 10K type strain sequencing project: providing services to taxonomists for standard genome sequencing and annotation.</title>
        <authorList>
            <consortium name="The Broad Institute Genomics Platform"/>
            <consortium name="The Broad Institute Genome Sequencing Center for Infectious Disease"/>
            <person name="Wu L."/>
            <person name="Ma J."/>
        </authorList>
    </citation>
    <scope>NUCLEOTIDE SEQUENCE [LARGE SCALE GENOMIC DNA]</scope>
    <source>
        <strain evidence="10">JCM 17979</strain>
    </source>
</reference>
<dbReference type="InterPro" id="IPR002155">
    <property type="entry name" value="Thiolase"/>
</dbReference>